<dbReference type="Gene3D" id="2.120.10.80">
    <property type="entry name" value="Kelch-type beta propeller"/>
    <property type="match status" value="2"/>
</dbReference>
<dbReference type="CDD" id="cd22157">
    <property type="entry name" value="F-box_AtFBW1-like"/>
    <property type="match status" value="1"/>
</dbReference>
<evidence type="ECO:0000259" key="2">
    <source>
        <dbReference type="PROSITE" id="PS50181"/>
    </source>
</evidence>
<name>A0A8T0H5L2_CERPU</name>
<dbReference type="SMART" id="SM00256">
    <property type="entry name" value="FBOX"/>
    <property type="match status" value="1"/>
</dbReference>
<dbReference type="InterPro" id="IPR036047">
    <property type="entry name" value="F-box-like_dom_sf"/>
</dbReference>
<dbReference type="EMBL" id="CM026428">
    <property type="protein sequence ID" value="KAG0566593.1"/>
    <property type="molecule type" value="Genomic_DNA"/>
</dbReference>
<dbReference type="InterPro" id="IPR006527">
    <property type="entry name" value="F-box-assoc_dom_typ1"/>
</dbReference>
<feature type="domain" description="F-box" evidence="2">
    <location>
        <begin position="34"/>
        <end position="80"/>
    </location>
</feature>
<dbReference type="InterPro" id="IPR015915">
    <property type="entry name" value="Kelch-typ_b-propeller"/>
</dbReference>
<dbReference type="SUPFAM" id="SSF117281">
    <property type="entry name" value="Kelch motif"/>
    <property type="match status" value="1"/>
</dbReference>
<dbReference type="FunFam" id="1.20.1280.50:FF:000040">
    <property type="entry name" value="protein UNUSUAL FLORAL ORGANS"/>
    <property type="match status" value="1"/>
</dbReference>
<dbReference type="InterPro" id="IPR001810">
    <property type="entry name" value="F-box_dom"/>
</dbReference>
<dbReference type="PANTHER" id="PTHR31672">
    <property type="entry name" value="BNACNNG10540D PROTEIN"/>
    <property type="match status" value="1"/>
</dbReference>
<evidence type="ECO:0000256" key="1">
    <source>
        <dbReference type="SAM" id="MobiDB-lite"/>
    </source>
</evidence>
<dbReference type="SUPFAM" id="SSF81383">
    <property type="entry name" value="F-box domain"/>
    <property type="match status" value="1"/>
</dbReference>
<accession>A0A8T0H5L2</accession>
<reference evidence="3" key="1">
    <citation type="submission" date="2020-06" db="EMBL/GenBank/DDBJ databases">
        <title>WGS assembly of Ceratodon purpureus strain R40.</title>
        <authorList>
            <person name="Carey S.B."/>
            <person name="Jenkins J."/>
            <person name="Shu S."/>
            <person name="Lovell J.T."/>
            <person name="Sreedasyam A."/>
            <person name="Maumus F."/>
            <person name="Tiley G.P."/>
            <person name="Fernandez-Pozo N."/>
            <person name="Barry K."/>
            <person name="Chen C."/>
            <person name="Wang M."/>
            <person name="Lipzen A."/>
            <person name="Daum C."/>
            <person name="Saski C.A."/>
            <person name="Payton A.C."/>
            <person name="Mcbreen J.C."/>
            <person name="Conrad R.E."/>
            <person name="Kollar L.M."/>
            <person name="Olsson S."/>
            <person name="Huttunen S."/>
            <person name="Landis J.B."/>
            <person name="Wickett N.J."/>
            <person name="Johnson M.G."/>
            <person name="Rensing S.A."/>
            <person name="Grimwood J."/>
            <person name="Schmutz J."/>
            <person name="Mcdaniel S.F."/>
        </authorList>
    </citation>
    <scope>NUCLEOTIDE SEQUENCE</scope>
    <source>
        <strain evidence="3">R40</strain>
    </source>
</reference>
<dbReference type="Gene3D" id="1.20.1280.50">
    <property type="match status" value="1"/>
</dbReference>
<dbReference type="Pfam" id="PF00646">
    <property type="entry name" value="F-box"/>
    <property type="match status" value="1"/>
</dbReference>
<evidence type="ECO:0000313" key="3">
    <source>
        <dbReference type="EMBL" id="KAG0566593.1"/>
    </source>
</evidence>
<dbReference type="InterPro" id="IPR050796">
    <property type="entry name" value="SCF_F-box_component"/>
</dbReference>
<feature type="region of interest" description="Disordered" evidence="1">
    <location>
        <begin position="1"/>
        <end position="25"/>
    </location>
</feature>
<sequence>MDNSERFEAGEGGSSYELDTTSPLPPDEYDDLDADRWSSLPPHLIEKILAWLPIPSFLRFRTVCKTWNKLLQSPGFLRECYDVPSQGPWFLMFKNDHYREAATYNPSLDCWHPIPLLIASAPGQISFHVAAAGGLLCYYAAECDSVVVCNPLTRCWRKLPPTLRIQFFQPVGMVIDRATQQYKVVVAGIWATYGACYPTAEVFDSSTNTWTITSNTPPNFPLHPPGILCNDTLYWRCHEPHGLTTYDLRSHSWSQLHAPLPSSFESYGLVQSRGTIFVIGRLEDPTAAKSISILKLHQPRLVWEEVDRMPPGLLEEFLKDAANDAYFRCIGHSDLVLISMCGRNMPQLLYDLARRVWRRLPRCPMAEHRMVDGFSFEPRLDASV</sequence>
<keyword evidence="4" id="KW-1185">Reference proteome</keyword>
<protein>
    <recommendedName>
        <fullName evidence="2">F-box domain-containing protein</fullName>
    </recommendedName>
</protein>
<proteinExistence type="predicted"/>
<dbReference type="AlphaFoldDB" id="A0A8T0H5L2"/>
<dbReference type="PANTHER" id="PTHR31672:SF2">
    <property type="entry name" value="F-BOX DOMAIN-CONTAINING PROTEIN"/>
    <property type="match status" value="1"/>
</dbReference>
<dbReference type="Pfam" id="PF07734">
    <property type="entry name" value="FBA_1"/>
    <property type="match status" value="1"/>
</dbReference>
<comment type="caution">
    <text evidence="3">The sequence shown here is derived from an EMBL/GenBank/DDBJ whole genome shotgun (WGS) entry which is preliminary data.</text>
</comment>
<dbReference type="PROSITE" id="PS50181">
    <property type="entry name" value="FBOX"/>
    <property type="match status" value="1"/>
</dbReference>
<dbReference type="Proteomes" id="UP000822688">
    <property type="component" value="Chromosome 7"/>
</dbReference>
<gene>
    <name evidence="3" type="ORF">KC19_7G075600</name>
</gene>
<evidence type="ECO:0000313" key="4">
    <source>
        <dbReference type="Proteomes" id="UP000822688"/>
    </source>
</evidence>
<organism evidence="3 4">
    <name type="scientific">Ceratodon purpureus</name>
    <name type="common">Fire moss</name>
    <name type="synonym">Dicranum purpureum</name>
    <dbReference type="NCBI Taxonomy" id="3225"/>
    <lineage>
        <taxon>Eukaryota</taxon>
        <taxon>Viridiplantae</taxon>
        <taxon>Streptophyta</taxon>
        <taxon>Embryophyta</taxon>
        <taxon>Bryophyta</taxon>
        <taxon>Bryophytina</taxon>
        <taxon>Bryopsida</taxon>
        <taxon>Dicranidae</taxon>
        <taxon>Pseudoditrichales</taxon>
        <taxon>Ditrichaceae</taxon>
        <taxon>Ceratodon</taxon>
    </lineage>
</organism>